<dbReference type="PROSITE" id="PS51186">
    <property type="entry name" value="GNAT"/>
    <property type="match status" value="1"/>
</dbReference>
<proteinExistence type="predicted"/>
<organism evidence="1 2">
    <name type="scientific">Planococcus glaciei</name>
    <dbReference type="NCBI Taxonomy" id="459472"/>
    <lineage>
        <taxon>Bacteria</taxon>
        <taxon>Bacillati</taxon>
        <taxon>Bacillota</taxon>
        <taxon>Bacilli</taxon>
        <taxon>Bacillales</taxon>
        <taxon>Caryophanaceae</taxon>
        <taxon>Planococcus</taxon>
    </lineage>
</organism>
<dbReference type="PANTHER" id="PTHR43415">
    <property type="entry name" value="SPERMIDINE N(1)-ACETYLTRANSFERASE"/>
    <property type="match status" value="1"/>
</dbReference>
<reference evidence="2" key="1">
    <citation type="submission" date="2020-06" db="EMBL/GenBank/DDBJ databases">
        <title>Isolation of Planomicrobium glaciei.</title>
        <authorList>
            <person name="Malisova L."/>
            <person name="Safrankova R."/>
            <person name="Jakubu V."/>
            <person name="Spanelova P."/>
        </authorList>
    </citation>
    <scope>NUCLEOTIDE SEQUENCE [LARGE SCALE GENOMIC DNA]</scope>
    <source>
        <strain evidence="2">NRL-ATB46093</strain>
    </source>
</reference>
<dbReference type="SUPFAM" id="SSF55729">
    <property type="entry name" value="Acyl-CoA N-acyltransferases (Nat)"/>
    <property type="match status" value="1"/>
</dbReference>
<dbReference type="AlphaFoldDB" id="A0A1G7Z5B0"/>
<dbReference type="GO" id="GO:0016747">
    <property type="term" value="F:acyltransferase activity, transferring groups other than amino-acyl groups"/>
    <property type="evidence" value="ECO:0007669"/>
    <property type="project" value="InterPro"/>
</dbReference>
<dbReference type="PANTHER" id="PTHR43415:SF3">
    <property type="entry name" value="GNAT-FAMILY ACETYLTRANSFERASE"/>
    <property type="match status" value="1"/>
</dbReference>
<evidence type="ECO:0000313" key="1">
    <source>
        <dbReference type="EMBL" id="QKX50808.1"/>
    </source>
</evidence>
<dbReference type="InterPro" id="IPR056079">
    <property type="entry name" value="DUF7662"/>
</dbReference>
<dbReference type="CDD" id="cd04301">
    <property type="entry name" value="NAT_SF"/>
    <property type="match status" value="1"/>
</dbReference>
<dbReference type="OrthoDB" id="9773249at2"/>
<dbReference type="Pfam" id="PF24698">
    <property type="entry name" value="DUF7662"/>
    <property type="match status" value="1"/>
</dbReference>
<evidence type="ECO:0000313" key="2">
    <source>
        <dbReference type="Proteomes" id="UP000509222"/>
    </source>
</evidence>
<dbReference type="RefSeq" id="WP_036807544.1">
    <property type="nucleotide sequence ID" value="NZ_CP051177.1"/>
</dbReference>
<dbReference type="eggNOG" id="COG0456">
    <property type="taxonomic scope" value="Bacteria"/>
</dbReference>
<dbReference type="InterPro" id="IPR016181">
    <property type="entry name" value="Acyl_CoA_acyltransferase"/>
</dbReference>
<gene>
    <name evidence="1" type="ORF">HF394_09540</name>
</gene>
<dbReference type="STRING" id="459472.SAMN04487975_102285"/>
<keyword evidence="2" id="KW-1185">Reference proteome</keyword>
<dbReference type="Gene3D" id="3.40.630.30">
    <property type="match status" value="1"/>
</dbReference>
<protein>
    <submittedName>
        <fullName evidence="1">GNAT family N-acetyltransferase</fullName>
    </submittedName>
</protein>
<keyword evidence="1" id="KW-0808">Transferase</keyword>
<dbReference type="Pfam" id="PF00583">
    <property type="entry name" value="Acetyltransf_1"/>
    <property type="match status" value="1"/>
</dbReference>
<dbReference type="InterPro" id="IPR000182">
    <property type="entry name" value="GNAT_dom"/>
</dbReference>
<sequence>MTIILEKKYIPLADYFASASASKITLSFNEIEQIMGQQLPNAAYLNKSWWKKTKPPAKHFHAWMDAGYHVSEIITNRYVTFERTDSSGAHNANAGNEDVLLIRAAEHGDARSLVSLQRQVESESEFMLYGQNERVQSTQSMRKQIIDWKQKGHSAIFIAILNGEHVGYLMLIGNDAKRAAHRAALILGVQKSAQNKGIATSLLQKAEEWSAAKGVTRLELTVVEENNAARKLYDKSGYEKEGVRKKSLIIDDKPYDELYMAKFLD</sequence>
<accession>A0A1G7Z5B0</accession>
<dbReference type="Proteomes" id="UP000509222">
    <property type="component" value="Chromosome"/>
</dbReference>
<dbReference type="EMBL" id="CP051177">
    <property type="protein sequence ID" value="QKX50808.1"/>
    <property type="molecule type" value="Genomic_DNA"/>
</dbReference>
<name>A0A1G7Z5B0_9BACL</name>